<accession>A0ABY9YMY6</accession>
<dbReference type="Proteomes" id="UP001302072">
    <property type="component" value="Chromosome"/>
</dbReference>
<feature type="domain" description="Pilus assembly protein E-set like" evidence="4">
    <location>
        <begin position="272"/>
        <end position="337"/>
    </location>
</feature>
<organism evidence="5 6">
    <name type="scientific">Stenotrophomonas oahuensis</name>
    <dbReference type="NCBI Taxonomy" id="3003271"/>
    <lineage>
        <taxon>Bacteria</taxon>
        <taxon>Pseudomonadati</taxon>
        <taxon>Pseudomonadota</taxon>
        <taxon>Gammaproteobacteria</taxon>
        <taxon>Lysobacterales</taxon>
        <taxon>Lysobacteraceae</taxon>
        <taxon>Stenotrophomonas</taxon>
    </lineage>
</organism>
<dbReference type="PANTHER" id="PTHR30451:SF5">
    <property type="entry name" value="SLR0019 PROTEIN"/>
    <property type="match status" value="1"/>
</dbReference>
<gene>
    <name evidence="5" type="ORF">PDM29_16850</name>
</gene>
<evidence type="ECO:0000256" key="1">
    <source>
        <dbReference type="ARBA" id="ARBA00022729"/>
    </source>
</evidence>
<feature type="signal peptide" evidence="2">
    <location>
        <begin position="1"/>
        <end position="22"/>
    </location>
</feature>
<feature type="chain" id="PRO_5045780705" evidence="2">
    <location>
        <begin position="23"/>
        <end position="841"/>
    </location>
</feature>
<reference evidence="5 6" key="1">
    <citation type="submission" date="2022-12" db="EMBL/GenBank/DDBJ databases">
        <title>Two new species, Stenotrophomonas aracearum and Stenotrophomonas oahuensis, isolated from Anthurium (Araceae family) in Hawaii.</title>
        <authorList>
            <person name="Chunag S.C."/>
            <person name="Dobhal S."/>
            <person name="Alvarez A."/>
            <person name="Arif M."/>
        </authorList>
    </citation>
    <scope>NUCLEOTIDE SEQUENCE [LARGE SCALE GENOMIC DNA]</scope>
    <source>
        <strain evidence="5 6">A5586</strain>
    </source>
</reference>
<keyword evidence="6" id="KW-1185">Reference proteome</keyword>
<dbReference type="InterPro" id="IPR031917">
    <property type="entry name" value="Pilus_assem_C"/>
</dbReference>
<dbReference type="PANTHER" id="PTHR30451">
    <property type="entry name" value="OUTER MEMBRANE USHER PROTEIN"/>
    <property type="match status" value="1"/>
</dbReference>
<evidence type="ECO:0000256" key="2">
    <source>
        <dbReference type="SAM" id="SignalP"/>
    </source>
</evidence>
<dbReference type="PROSITE" id="PS51257">
    <property type="entry name" value="PROKAR_LIPOPROTEIN"/>
    <property type="match status" value="1"/>
</dbReference>
<dbReference type="InterPro" id="IPR032636">
    <property type="entry name" value="Pilus_assem_E-set-like_dom"/>
</dbReference>
<dbReference type="RefSeq" id="WP_311191203.1">
    <property type="nucleotide sequence ID" value="NZ_CP115541.1"/>
</dbReference>
<dbReference type="InterPro" id="IPR000015">
    <property type="entry name" value="Fimb_usher"/>
</dbReference>
<name>A0ABY9YMY6_9GAMM</name>
<evidence type="ECO:0000313" key="6">
    <source>
        <dbReference type="Proteomes" id="UP001302072"/>
    </source>
</evidence>
<dbReference type="Pfam" id="PF16967">
    <property type="entry name" value="TcfC"/>
    <property type="match status" value="1"/>
</dbReference>
<proteinExistence type="predicted"/>
<keyword evidence="1 2" id="KW-0732">Signal</keyword>
<protein>
    <submittedName>
        <fullName evidence="5">TcfC E-set like domain-containing protein</fullName>
    </submittedName>
</protein>
<evidence type="ECO:0000259" key="4">
    <source>
        <dbReference type="Pfam" id="PF16967"/>
    </source>
</evidence>
<sequence length="841" mass="90549">MSRLLPLSTAMLLSCLPASARAAPVVLDSLHLLEQAGKLPDDFQHHFFDAPLILRVEIDGRYLGDARAVLSRDNAVSLLEFVEHAGSRLPEAERARWQAALTMPHRLGPCTRDCPEGLARLHYSLESSLLSIASSAADAVDVTAPRHHALPQGGSRGLILHHQLNAYASEGASHAGRYALDAQASIGNWSVDGHYQVDRGSDVGSGLRHVVQSLYAQREFNDHFLLAGYFMPNFQGVTRQPRSASSRVFTTAGLMAGSSDSLRVDGQASSLYPVYVTANREGRVEVYRDGALIQSQPVRPGLQRLDTQRLPGGIYEVELRVIEDGRETSRETAVIHKPTHWRDPSRRWRYSAFAGVQRSLLDSVEDPQAGELGAGGVINYLAHARAVLGVAVQQIGNARAAAGSLDWQLNDRASLYTNAYTSSADGHGVDLQGLIRYRTGSVMVSHNRSWQERRPLDAPWYAADDGVDLRAGWLQTSAIGLNHRVGDSGHLAARVSHQRGVSRGVGVDLSFSRRQRLWGSDASWRVSLFDRPGSASTDLRRNRGVDLSMNIALGRDQRRVSGSLGSRAGRQGGRDLYASLGVQQEFEQGLLQGAGVQVTADRDGVGASGNAQFEHPALRGDAYLQRSSLHGERSGGVNLESTLAVGGGRLAMTGAGHLGGTRTGMIVDVRSDVPGVALRAHDRNGGSYVLRPGRNLLPVPAYRAGALQIDFEGRRAPAASIQPSVLPYHLNRGGVLHGEVEVLQTVTVLGQVRDARGRPLTGARVVNHAGRSVAEADGFFALEVSRRAPTLEVQHPEVSQCQFALDGKVTRSQGDVWMAGVLKCPPTGIAQRQAAPAGEAP</sequence>
<evidence type="ECO:0000313" key="5">
    <source>
        <dbReference type="EMBL" id="WNH51990.1"/>
    </source>
</evidence>
<feature type="domain" description="Pilus assembly protein C-terminal" evidence="3">
    <location>
        <begin position="730"/>
        <end position="824"/>
    </location>
</feature>
<evidence type="ECO:0000259" key="3">
    <source>
        <dbReference type="Pfam" id="PF15976"/>
    </source>
</evidence>
<dbReference type="EMBL" id="CP115541">
    <property type="protein sequence ID" value="WNH51990.1"/>
    <property type="molecule type" value="Genomic_DNA"/>
</dbReference>
<dbReference type="Pfam" id="PF15976">
    <property type="entry name" value="CooC_C"/>
    <property type="match status" value="1"/>
</dbReference>